<dbReference type="PaxDb" id="4097-A0A1S3XRN8"/>
<dbReference type="GO" id="GO:0015074">
    <property type="term" value="P:DNA integration"/>
    <property type="evidence" value="ECO:0007669"/>
    <property type="project" value="InterPro"/>
</dbReference>
<feature type="compositionally biased region" description="Basic and acidic residues" evidence="1">
    <location>
        <begin position="116"/>
        <end position="131"/>
    </location>
</feature>
<organism evidence="3">
    <name type="scientific">Nicotiana tabacum</name>
    <name type="common">Common tobacco</name>
    <dbReference type="NCBI Taxonomy" id="4097"/>
    <lineage>
        <taxon>Eukaryota</taxon>
        <taxon>Viridiplantae</taxon>
        <taxon>Streptophyta</taxon>
        <taxon>Embryophyta</taxon>
        <taxon>Tracheophyta</taxon>
        <taxon>Spermatophyta</taxon>
        <taxon>Magnoliopsida</taxon>
        <taxon>eudicotyledons</taxon>
        <taxon>Gunneridae</taxon>
        <taxon>Pentapetalae</taxon>
        <taxon>asterids</taxon>
        <taxon>lamiids</taxon>
        <taxon>Solanales</taxon>
        <taxon>Solanaceae</taxon>
        <taxon>Nicotianoideae</taxon>
        <taxon>Nicotianeae</taxon>
        <taxon>Nicotiana</taxon>
    </lineage>
</organism>
<dbReference type="InterPro" id="IPR001584">
    <property type="entry name" value="Integrase_cat-core"/>
</dbReference>
<name>A0A1S3XRN8_TOBAC</name>
<accession>A0A1S3XRN8</accession>
<feature type="region of interest" description="Disordered" evidence="1">
    <location>
        <begin position="103"/>
        <end position="136"/>
    </location>
</feature>
<evidence type="ECO:0000313" key="3">
    <source>
        <dbReference type="RefSeq" id="XP_016442540.1"/>
    </source>
</evidence>
<dbReference type="PROSITE" id="PS50994">
    <property type="entry name" value="INTEGRASE"/>
    <property type="match status" value="1"/>
</dbReference>
<dbReference type="STRING" id="4097.A0A1S3XRN8"/>
<dbReference type="InterPro" id="IPR052160">
    <property type="entry name" value="Gypsy_RT_Integrase-like"/>
</dbReference>
<dbReference type="OrthoDB" id="1302931at2759"/>
<feature type="compositionally biased region" description="Low complexity" evidence="1">
    <location>
        <begin position="214"/>
        <end position="241"/>
    </location>
</feature>
<evidence type="ECO:0000259" key="2">
    <source>
        <dbReference type="PROSITE" id="PS50994"/>
    </source>
</evidence>
<dbReference type="PANTHER" id="PTHR47266">
    <property type="entry name" value="ENDONUCLEASE-RELATED"/>
    <property type="match status" value="1"/>
</dbReference>
<feature type="region of interest" description="Disordered" evidence="1">
    <location>
        <begin position="171"/>
        <end position="241"/>
    </location>
</feature>
<dbReference type="InterPro" id="IPR036397">
    <property type="entry name" value="RNaseH_sf"/>
</dbReference>
<feature type="compositionally biased region" description="Polar residues" evidence="1">
    <location>
        <begin position="103"/>
        <end position="114"/>
    </location>
</feature>
<evidence type="ECO:0000256" key="1">
    <source>
        <dbReference type="SAM" id="MobiDB-lite"/>
    </source>
</evidence>
<dbReference type="GO" id="GO:0003676">
    <property type="term" value="F:nucleic acid binding"/>
    <property type="evidence" value="ECO:0007669"/>
    <property type="project" value="InterPro"/>
</dbReference>
<proteinExistence type="predicted"/>
<dbReference type="SMR" id="A0A1S3XRN8"/>
<dbReference type="SUPFAM" id="SSF53098">
    <property type="entry name" value="Ribonuclease H-like"/>
    <property type="match status" value="1"/>
</dbReference>
<dbReference type="AlphaFoldDB" id="A0A1S3XRN8"/>
<sequence>MPRTTILEVDIYDMWGIDFMGPFVSSCGNTYILVAVDYASKWVDAMALTKNEARSVVAFLKKSIFTRFGTPREIISDGGSHFCNKAFDTFLAKYGINHKVSTSYHPRDSGQTMVKSRGDGDKQKGRVESSRGKGRGMIKLTSEVRKAIGETRKIIRVVDRVASHFEGSEYLTSREASESNSVPEYVPDFPERNLLRDLPTPPYSPTARASVHVSSKSFEGSAESSDSSASTSPTPSHLDMI</sequence>
<dbReference type="Gene3D" id="3.30.420.10">
    <property type="entry name" value="Ribonuclease H-like superfamily/Ribonuclease H"/>
    <property type="match status" value="1"/>
</dbReference>
<feature type="domain" description="Integrase catalytic" evidence="2">
    <location>
        <begin position="1"/>
        <end position="112"/>
    </location>
</feature>
<protein>
    <recommendedName>
        <fullName evidence="2">Integrase catalytic domain-containing protein</fullName>
    </recommendedName>
</protein>
<dbReference type="KEGG" id="nta:107767944"/>
<dbReference type="RefSeq" id="XP_016442540.1">
    <property type="nucleotide sequence ID" value="XM_016587054.1"/>
</dbReference>
<gene>
    <name evidence="3" type="primary">LOC107767944</name>
</gene>
<dbReference type="InterPro" id="IPR012337">
    <property type="entry name" value="RNaseH-like_sf"/>
</dbReference>
<dbReference type="Pfam" id="PF00665">
    <property type="entry name" value="rve"/>
    <property type="match status" value="1"/>
</dbReference>
<reference evidence="3" key="1">
    <citation type="submission" date="2025-08" db="UniProtKB">
        <authorList>
            <consortium name="RefSeq"/>
        </authorList>
    </citation>
    <scope>IDENTIFICATION</scope>
</reference>